<evidence type="ECO:0000256" key="3">
    <source>
        <dbReference type="SAM" id="MobiDB-lite"/>
    </source>
</evidence>
<feature type="compositionally biased region" description="Gly residues" evidence="3">
    <location>
        <begin position="115"/>
        <end position="135"/>
    </location>
</feature>
<feature type="compositionally biased region" description="Polar residues" evidence="3">
    <location>
        <begin position="441"/>
        <end position="456"/>
    </location>
</feature>
<proteinExistence type="predicted"/>
<dbReference type="AlphaFoldDB" id="A0AAD8W461"/>
<organism evidence="5 6">
    <name type="scientific">Lolium multiflorum</name>
    <name type="common">Italian ryegrass</name>
    <name type="synonym">Lolium perenne subsp. multiflorum</name>
    <dbReference type="NCBI Taxonomy" id="4521"/>
    <lineage>
        <taxon>Eukaryota</taxon>
        <taxon>Viridiplantae</taxon>
        <taxon>Streptophyta</taxon>
        <taxon>Embryophyta</taxon>
        <taxon>Tracheophyta</taxon>
        <taxon>Spermatophyta</taxon>
        <taxon>Magnoliopsida</taxon>
        <taxon>Liliopsida</taxon>
        <taxon>Poales</taxon>
        <taxon>Poaceae</taxon>
        <taxon>BOP clade</taxon>
        <taxon>Pooideae</taxon>
        <taxon>Poodae</taxon>
        <taxon>Poeae</taxon>
        <taxon>Poeae Chloroplast Group 2 (Poeae type)</taxon>
        <taxon>Loliodinae</taxon>
        <taxon>Loliinae</taxon>
        <taxon>Lolium</taxon>
    </lineage>
</organism>
<feature type="compositionally biased region" description="Low complexity" evidence="3">
    <location>
        <begin position="399"/>
        <end position="412"/>
    </location>
</feature>
<keyword evidence="1" id="KW-0862">Zinc</keyword>
<sequence>MRYGCSTPSPETGRDLAESSTALARRALKRLQRLQAQRLAATAAIEFDEGFTWKRLEVGAPAALRRLLPSKMNGDDGQNFNPGRGTFNHGRGGFQPRGGYGGAGRGAYAARGRQGMRGRGGQGAGPGHGFGGGRAGQTAGMNSFGRNNGRGDAGGAAGMTGGQGFHDDNWGAGPSNYQRGPRFGYGANQRWNNNNNAGRGGYQNRFGATSHGGVTRGGIDADLLQQTVHAVVAAVTAAQKVPEVAGTPQAHTTPSSEAGVAGRAVLVSATGPTVGQQQGVVAQQQGVVAQQMGVDPQIAVAKGKEDEGPGPSKKKKEEKMGCFRCKQPGHYIDDCPTPFCDLCTLFGKTLDVDMAFTRKNKVLRIKIGCLDSRLIPADSDMFIRRGFFKLKFEVESAQGNQEENMAEANNGNDGNGDAKDGEGNNGDDNAMDMDPKKNEAGDTSSNKMNVESSGTNVGDGMQEQIELFEAIQIGSMSLKISPSDYVHGGCVSGLSPGRPRDSRSGAAVQGSKSAPVHLSEQVEQCRGSQSGRATSRSPAGVVSACTAMRDQRSPSQSAPAAWTNAAGERAASGRPHLTPGVMVGHTRVDAGSSAPAEVVPIPSGSLLSPQRIRQEDSEGPGMHAQVPDTHELMIAKDLQSLQIPGGFSVAAAAVAIGVPKISNEGRMDIAVMNVTNEQGVGIQESMGIASSPKPNEEVIAFGGIPKPSAGLRSSTRLGGQSNADMPILEKAMKNVQLDDSINPVRRHSLFGGEETAPVCTWATERSMLLAGTSLSTPVVVECSRKGQE</sequence>
<feature type="region of interest" description="Disordered" evidence="3">
    <location>
        <begin position="399"/>
        <end position="458"/>
    </location>
</feature>
<keyword evidence="6" id="KW-1185">Reference proteome</keyword>
<evidence type="ECO:0000256" key="2">
    <source>
        <dbReference type="SAM" id="Coils"/>
    </source>
</evidence>
<dbReference type="SMART" id="SM00343">
    <property type="entry name" value="ZnF_C2HC"/>
    <property type="match status" value="1"/>
</dbReference>
<dbReference type="GO" id="GO:0008270">
    <property type="term" value="F:zinc ion binding"/>
    <property type="evidence" value="ECO:0007669"/>
    <property type="project" value="UniProtKB-KW"/>
</dbReference>
<dbReference type="GO" id="GO:0003676">
    <property type="term" value="F:nucleic acid binding"/>
    <property type="evidence" value="ECO:0007669"/>
    <property type="project" value="InterPro"/>
</dbReference>
<keyword evidence="1" id="KW-0479">Metal-binding</keyword>
<protein>
    <recommendedName>
        <fullName evidence="4">CCHC-type domain-containing protein</fullName>
    </recommendedName>
</protein>
<dbReference type="Pfam" id="PF00098">
    <property type="entry name" value="zf-CCHC"/>
    <property type="match status" value="1"/>
</dbReference>
<dbReference type="InterPro" id="IPR001878">
    <property type="entry name" value="Znf_CCHC"/>
</dbReference>
<feature type="region of interest" description="Disordered" evidence="3">
    <location>
        <begin position="491"/>
        <end position="520"/>
    </location>
</feature>
<dbReference type="Gene3D" id="4.10.60.10">
    <property type="entry name" value="Zinc finger, CCHC-type"/>
    <property type="match status" value="1"/>
</dbReference>
<evidence type="ECO:0000313" key="5">
    <source>
        <dbReference type="EMBL" id="KAK1632989.1"/>
    </source>
</evidence>
<evidence type="ECO:0000259" key="4">
    <source>
        <dbReference type="PROSITE" id="PS50158"/>
    </source>
</evidence>
<dbReference type="Proteomes" id="UP001231189">
    <property type="component" value="Unassembled WGS sequence"/>
</dbReference>
<dbReference type="EMBL" id="JAUUTY010000005">
    <property type="protein sequence ID" value="KAK1632989.1"/>
    <property type="molecule type" value="Genomic_DNA"/>
</dbReference>
<reference evidence="5" key="1">
    <citation type="submission" date="2023-07" db="EMBL/GenBank/DDBJ databases">
        <title>A chromosome-level genome assembly of Lolium multiflorum.</title>
        <authorList>
            <person name="Chen Y."/>
            <person name="Copetti D."/>
            <person name="Kolliker R."/>
            <person name="Studer B."/>
        </authorList>
    </citation>
    <scope>NUCLEOTIDE SEQUENCE</scope>
    <source>
        <strain evidence="5">02402/16</strain>
        <tissue evidence="5">Leaf</tissue>
    </source>
</reference>
<dbReference type="PANTHER" id="PTHR33170">
    <property type="entry name" value="DUF4283 DOMAIN-CONTAINING PROTEIN-RELATED"/>
    <property type="match status" value="1"/>
</dbReference>
<dbReference type="InterPro" id="IPR036875">
    <property type="entry name" value="Znf_CCHC_sf"/>
</dbReference>
<evidence type="ECO:0000313" key="6">
    <source>
        <dbReference type="Proteomes" id="UP001231189"/>
    </source>
</evidence>
<keyword evidence="2" id="KW-0175">Coiled coil</keyword>
<gene>
    <name evidence="5" type="ORF">QYE76_007304</name>
</gene>
<keyword evidence="1" id="KW-0863">Zinc-finger</keyword>
<accession>A0AAD8W461</accession>
<feature type="compositionally biased region" description="Low complexity" evidence="3">
    <location>
        <begin position="184"/>
        <end position="197"/>
    </location>
</feature>
<feature type="coiled-coil region" evidence="2">
    <location>
        <begin position="17"/>
        <end position="44"/>
    </location>
</feature>
<name>A0AAD8W461_LOLMU</name>
<feature type="compositionally biased region" description="Gly residues" evidence="3">
    <location>
        <begin position="151"/>
        <end position="164"/>
    </location>
</feature>
<feature type="compositionally biased region" description="Gly residues" evidence="3">
    <location>
        <begin position="90"/>
        <end position="105"/>
    </location>
</feature>
<dbReference type="SUPFAM" id="SSF57756">
    <property type="entry name" value="Retrovirus zinc finger-like domains"/>
    <property type="match status" value="1"/>
</dbReference>
<feature type="region of interest" description="Disordered" evidence="3">
    <location>
        <begin position="70"/>
        <end position="199"/>
    </location>
</feature>
<feature type="compositionally biased region" description="Low complexity" evidence="3">
    <location>
        <begin position="136"/>
        <end position="147"/>
    </location>
</feature>
<comment type="caution">
    <text evidence="5">The sequence shown here is derived from an EMBL/GenBank/DDBJ whole genome shotgun (WGS) entry which is preliminary data.</text>
</comment>
<dbReference type="PROSITE" id="PS50158">
    <property type="entry name" value="ZF_CCHC"/>
    <property type="match status" value="1"/>
</dbReference>
<evidence type="ECO:0000256" key="1">
    <source>
        <dbReference type="PROSITE-ProRule" id="PRU00047"/>
    </source>
</evidence>
<feature type="domain" description="CCHC-type" evidence="4">
    <location>
        <begin position="322"/>
        <end position="336"/>
    </location>
</feature>